<gene>
    <name evidence="2" type="ORF">niasHT_007479</name>
</gene>
<feature type="region of interest" description="Disordered" evidence="1">
    <location>
        <begin position="1"/>
        <end position="74"/>
    </location>
</feature>
<proteinExistence type="predicted"/>
<feature type="compositionally biased region" description="Low complexity" evidence="1">
    <location>
        <begin position="8"/>
        <end position="36"/>
    </location>
</feature>
<keyword evidence="3" id="KW-1185">Reference proteome</keyword>
<evidence type="ECO:0000313" key="3">
    <source>
        <dbReference type="Proteomes" id="UP001620626"/>
    </source>
</evidence>
<organism evidence="2 3">
    <name type="scientific">Heterodera trifolii</name>
    <dbReference type="NCBI Taxonomy" id="157864"/>
    <lineage>
        <taxon>Eukaryota</taxon>
        <taxon>Metazoa</taxon>
        <taxon>Ecdysozoa</taxon>
        <taxon>Nematoda</taxon>
        <taxon>Chromadorea</taxon>
        <taxon>Rhabditida</taxon>
        <taxon>Tylenchina</taxon>
        <taxon>Tylenchomorpha</taxon>
        <taxon>Tylenchoidea</taxon>
        <taxon>Heteroderidae</taxon>
        <taxon>Heteroderinae</taxon>
        <taxon>Heterodera</taxon>
    </lineage>
</organism>
<evidence type="ECO:0000313" key="2">
    <source>
        <dbReference type="EMBL" id="KAL3117076.1"/>
    </source>
</evidence>
<accession>A0ABD2LPA5</accession>
<evidence type="ECO:0000256" key="1">
    <source>
        <dbReference type="SAM" id="MobiDB-lite"/>
    </source>
</evidence>
<comment type="caution">
    <text evidence="2">The sequence shown here is derived from an EMBL/GenBank/DDBJ whole genome shotgun (WGS) entry which is preliminary data.</text>
</comment>
<dbReference type="Proteomes" id="UP001620626">
    <property type="component" value="Unassembled WGS sequence"/>
</dbReference>
<dbReference type="AlphaFoldDB" id="A0ABD2LPA5"/>
<name>A0ABD2LPA5_9BILA</name>
<dbReference type="EMBL" id="JBICBT010000334">
    <property type="protein sequence ID" value="KAL3117076.1"/>
    <property type="molecule type" value="Genomic_DNA"/>
</dbReference>
<reference evidence="2 3" key="1">
    <citation type="submission" date="2024-10" db="EMBL/GenBank/DDBJ databases">
        <authorList>
            <person name="Kim D."/>
        </authorList>
    </citation>
    <scope>NUCLEOTIDE SEQUENCE [LARGE SCALE GENOMIC DNA]</scope>
    <source>
        <strain evidence="2">BH-2024</strain>
    </source>
</reference>
<protein>
    <submittedName>
        <fullName evidence="2">Uncharacterized protein</fullName>
    </submittedName>
</protein>
<sequence>MFPPFHPPSSSSPFFGPSHSSSSSSSSSSVFLHSFPPVQPLQKKRSSANDGTSPQLKNIVGPAAEKGTDGQKEPCICDRDQALVVCRRCGHDLIGRVQLCCPQHPKRISLMDLRECPNSACRSVQLSEVKLPTDK</sequence>